<keyword evidence="2" id="KW-1185">Reference proteome</keyword>
<evidence type="ECO:0000313" key="2">
    <source>
        <dbReference type="Proteomes" id="UP001521184"/>
    </source>
</evidence>
<gene>
    <name evidence="1" type="ORF">SLS58_008856</name>
</gene>
<comment type="caution">
    <text evidence="1">The sequence shown here is derived from an EMBL/GenBank/DDBJ whole genome shotgun (WGS) entry which is preliminary data.</text>
</comment>
<dbReference type="EMBL" id="JAKEKT020000079">
    <property type="protein sequence ID" value="KAL1638527.1"/>
    <property type="molecule type" value="Genomic_DNA"/>
</dbReference>
<name>A0ABR3TGH1_9PEZI</name>
<accession>A0ABR3TGH1</accession>
<protein>
    <recommendedName>
        <fullName evidence="3">BZIP domain-containing protein</fullName>
    </recommendedName>
</protein>
<evidence type="ECO:0008006" key="3">
    <source>
        <dbReference type="Google" id="ProtNLM"/>
    </source>
</evidence>
<evidence type="ECO:0000313" key="1">
    <source>
        <dbReference type="EMBL" id="KAL1638527.1"/>
    </source>
</evidence>
<reference evidence="1 2" key="1">
    <citation type="journal article" date="2023" name="Plant Dis.">
        <title>First Report of Diplodia intermedia Causing Canker and Dieback Diseases on Apple Trees in Canada.</title>
        <authorList>
            <person name="Ellouze W."/>
            <person name="Ilyukhin E."/>
            <person name="Sulman M."/>
            <person name="Ali S."/>
        </authorList>
    </citation>
    <scope>NUCLEOTIDE SEQUENCE [LARGE SCALE GENOMIC DNA]</scope>
    <source>
        <strain evidence="1 2">M45-28</strain>
    </source>
</reference>
<dbReference type="Proteomes" id="UP001521184">
    <property type="component" value="Unassembled WGS sequence"/>
</dbReference>
<sequence>MAARPQSRVPDFAVDELPDFASNWDHHLAFSGDTEFRDGLLGMGNQFGDQPDLMPAPNGADFNLLHDASPTSPSVHLQPCFDTPSYAGLSALTQGLREWENTTFDSAAVSPTMDCLPDDLMASCNKFNSEPFNPLLLAGAGGGALTDSAFSEPSSSNSSVGSIPIPQPSGQAFSEYSFCSEPSLAYTGSSFNSDRSFDVLYATHKQNQHLAPPQQNALPTPLQPHVSSWKFSPQLPRPAYVQRARRQTADQPRRTTSSSIGSNTARNALSFIHFRPGGEPGQLLLHGAENSLNGKKPRGRKNPLTPAQKKEAALMRRVKACESCRQRKEKVRYLTLPLHKWIEEDDTQRMY</sequence>
<organism evidence="1 2">
    <name type="scientific">Diplodia intermedia</name>
    <dbReference type="NCBI Taxonomy" id="856260"/>
    <lineage>
        <taxon>Eukaryota</taxon>
        <taxon>Fungi</taxon>
        <taxon>Dikarya</taxon>
        <taxon>Ascomycota</taxon>
        <taxon>Pezizomycotina</taxon>
        <taxon>Dothideomycetes</taxon>
        <taxon>Dothideomycetes incertae sedis</taxon>
        <taxon>Botryosphaeriales</taxon>
        <taxon>Botryosphaeriaceae</taxon>
        <taxon>Diplodia</taxon>
    </lineage>
</organism>
<proteinExistence type="predicted"/>